<accession>A0A263CZF2</accession>
<keyword evidence="8" id="KW-0378">Hydrolase</keyword>
<dbReference type="Gene3D" id="3.20.20.80">
    <property type="entry name" value="Glycosidases"/>
    <property type="match status" value="1"/>
</dbReference>
<dbReference type="CDD" id="cd06412">
    <property type="entry name" value="GH25_CH-type"/>
    <property type="match status" value="1"/>
</dbReference>
<evidence type="ECO:0000256" key="2">
    <source>
        <dbReference type="ARBA" id="ARBA00004613"/>
    </source>
</evidence>
<comment type="similarity">
    <text evidence="3">Belongs to the glycosyl hydrolase 25 family.</text>
</comment>
<dbReference type="SMART" id="SM00641">
    <property type="entry name" value="Glyco_25"/>
    <property type="match status" value="1"/>
</dbReference>
<dbReference type="FunFam" id="3.20.20.80:FF:000060">
    <property type="entry name" value="Lysozyme M1"/>
    <property type="match status" value="1"/>
</dbReference>
<dbReference type="EC" id="3.2.1.17" evidence="4"/>
<evidence type="ECO:0000256" key="7">
    <source>
        <dbReference type="ARBA" id="ARBA00022638"/>
    </source>
</evidence>
<reference evidence="12 13" key="1">
    <citation type="submission" date="2017-07" db="EMBL/GenBank/DDBJ databases">
        <title>Amycolatopsis antarcticus sp. nov., isolated from the surface of an Antarcticus brown macroalga.</title>
        <authorList>
            <person name="Wang J."/>
            <person name="Leiva S."/>
            <person name="Huang J."/>
            <person name="Huang Y."/>
        </authorList>
    </citation>
    <scope>NUCLEOTIDE SEQUENCE [LARGE SCALE GENOMIC DNA]</scope>
    <source>
        <strain evidence="12 13">AU-G6</strain>
    </source>
</reference>
<dbReference type="SUPFAM" id="SSF51445">
    <property type="entry name" value="(Trans)glycosidases"/>
    <property type="match status" value="1"/>
</dbReference>
<keyword evidence="5" id="KW-0964">Secreted</keyword>
<name>A0A263CZF2_9PSEU</name>
<sequence>MTLGALLVPGTPASAASATSDAPGGPGSVVTGAGADYSLAASNRAGVRIAAEEGVHGGPSARSVAAGQTWGHDVSGHQGPVDWKAASGMGARFVYAKATEGTGYLNPHFDQQYGGARASGMVRGAYHFARPDVGPGGPQADYFVDHGGGWSADGNTLPGALDVEYNPYSEDKCYGLDPAAMTAWIKDFSDTYQRRTGRAPTIYTSTSWWQLCTGGSTSFGSTNPLWLARYAPEIGPLPAGWPTHSIWQFAAEGTLPGDQNYFNGSFDQLGTLARG</sequence>
<dbReference type="GO" id="GO:0003796">
    <property type="term" value="F:lysozyme activity"/>
    <property type="evidence" value="ECO:0007669"/>
    <property type="project" value="UniProtKB-EC"/>
</dbReference>
<dbReference type="GO" id="GO:0042742">
    <property type="term" value="P:defense response to bacterium"/>
    <property type="evidence" value="ECO:0007669"/>
    <property type="project" value="UniProtKB-KW"/>
</dbReference>
<dbReference type="GO" id="GO:0009253">
    <property type="term" value="P:peptidoglycan catabolic process"/>
    <property type="evidence" value="ECO:0007669"/>
    <property type="project" value="InterPro"/>
</dbReference>
<dbReference type="Proteomes" id="UP000242444">
    <property type="component" value="Unassembled WGS sequence"/>
</dbReference>
<evidence type="ECO:0000313" key="13">
    <source>
        <dbReference type="Proteomes" id="UP000242444"/>
    </source>
</evidence>
<dbReference type="PROSITE" id="PS51904">
    <property type="entry name" value="GLYCOSYL_HYDROL_F25_2"/>
    <property type="match status" value="1"/>
</dbReference>
<dbReference type="InterPro" id="IPR002053">
    <property type="entry name" value="Glyco_hydro_25"/>
</dbReference>
<dbReference type="GO" id="GO:0016052">
    <property type="term" value="P:carbohydrate catabolic process"/>
    <property type="evidence" value="ECO:0007669"/>
    <property type="project" value="TreeGrafter"/>
</dbReference>
<dbReference type="PANTHER" id="PTHR34135:SF2">
    <property type="entry name" value="LYSOZYME"/>
    <property type="match status" value="1"/>
</dbReference>
<comment type="subcellular location">
    <subcellularLocation>
        <location evidence="2">Secreted</location>
    </subcellularLocation>
</comment>
<evidence type="ECO:0000256" key="5">
    <source>
        <dbReference type="ARBA" id="ARBA00022525"/>
    </source>
</evidence>
<keyword evidence="6" id="KW-0929">Antimicrobial</keyword>
<dbReference type="AlphaFoldDB" id="A0A263CZF2"/>
<keyword evidence="13" id="KW-1185">Reference proteome</keyword>
<dbReference type="GO" id="GO:0016998">
    <property type="term" value="P:cell wall macromolecule catabolic process"/>
    <property type="evidence" value="ECO:0007669"/>
    <property type="project" value="InterPro"/>
</dbReference>
<keyword evidence="9" id="KW-1015">Disulfide bond</keyword>
<gene>
    <name evidence="12" type="ORF">CFN78_20240</name>
</gene>
<dbReference type="InterPro" id="IPR017853">
    <property type="entry name" value="GH"/>
</dbReference>
<evidence type="ECO:0000313" key="12">
    <source>
        <dbReference type="EMBL" id="OZM71550.1"/>
    </source>
</evidence>
<comment type="function">
    <text evidence="11">This enzyme has both lysozyme (acetylmuramidase) and diacetylmuramidase activities.</text>
</comment>
<organism evidence="12 13">
    <name type="scientific">Amycolatopsis antarctica</name>
    <dbReference type="NCBI Taxonomy" id="1854586"/>
    <lineage>
        <taxon>Bacteria</taxon>
        <taxon>Bacillati</taxon>
        <taxon>Actinomycetota</taxon>
        <taxon>Actinomycetes</taxon>
        <taxon>Pseudonocardiales</taxon>
        <taxon>Pseudonocardiaceae</taxon>
        <taxon>Amycolatopsis</taxon>
    </lineage>
</organism>
<dbReference type="Pfam" id="PF01183">
    <property type="entry name" value="Glyco_hydro_25"/>
    <property type="match status" value="1"/>
</dbReference>
<keyword evidence="10" id="KW-0326">Glycosidase</keyword>
<dbReference type="EMBL" id="NKYE01000013">
    <property type="protein sequence ID" value="OZM71550.1"/>
    <property type="molecule type" value="Genomic_DNA"/>
</dbReference>
<evidence type="ECO:0000256" key="9">
    <source>
        <dbReference type="ARBA" id="ARBA00023157"/>
    </source>
</evidence>
<evidence type="ECO:0000256" key="1">
    <source>
        <dbReference type="ARBA" id="ARBA00000632"/>
    </source>
</evidence>
<comment type="caution">
    <text evidence="12">The sequence shown here is derived from an EMBL/GenBank/DDBJ whole genome shotgun (WGS) entry which is preliminary data.</text>
</comment>
<evidence type="ECO:0000256" key="11">
    <source>
        <dbReference type="ARBA" id="ARBA00055588"/>
    </source>
</evidence>
<evidence type="ECO:0000256" key="4">
    <source>
        <dbReference type="ARBA" id="ARBA00012732"/>
    </source>
</evidence>
<evidence type="ECO:0000256" key="3">
    <source>
        <dbReference type="ARBA" id="ARBA00010646"/>
    </source>
</evidence>
<dbReference type="OrthoDB" id="287365at2"/>
<protein>
    <recommendedName>
        <fullName evidence="4">lysozyme</fullName>
        <ecNumber evidence="4">3.2.1.17</ecNumber>
    </recommendedName>
</protein>
<evidence type="ECO:0000256" key="10">
    <source>
        <dbReference type="ARBA" id="ARBA00023295"/>
    </source>
</evidence>
<dbReference type="InterPro" id="IPR018077">
    <property type="entry name" value="Glyco_hydro_fam25_subgr"/>
</dbReference>
<dbReference type="GO" id="GO:0005576">
    <property type="term" value="C:extracellular region"/>
    <property type="evidence" value="ECO:0007669"/>
    <property type="project" value="UniProtKB-SubCell"/>
</dbReference>
<dbReference type="InParanoid" id="A0A263CZF2"/>
<evidence type="ECO:0000256" key="6">
    <source>
        <dbReference type="ARBA" id="ARBA00022529"/>
    </source>
</evidence>
<evidence type="ECO:0000256" key="8">
    <source>
        <dbReference type="ARBA" id="ARBA00022801"/>
    </source>
</evidence>
<dbReference type="GO" id="GO:0031640">
    <property type="term" value="P:killing of cells of another organism"/>
    <property type="evidence" value="ECO:0007669"/>
    <property type="project" value="UniProtKB-KW"/>
</dbReference>
<comment type="catalytic activity">
    <reaction evidence="1">
        <text>Hydrolysis of (1-&gt;4)-beta-linkages between N-acetylmuramic acid and N-acetyl-D-glucosamine residues in a peptidoglycan and between N-acetyl-D-glucosamine residues in chitodextrins.</text>
        <dbReference type="EC" id="3.2.1.17"/>
    </reaction>
</comment>
<keyword evidence="7" id="KW-0081">Bacteriolytic enzyme</keyword>
<dbReference type="PANTHER" id="PTHR34135">
    <property type="entry name" value="LYSOZYME"/>
    <property type="match status" value="1"/>
</dbReference>
<proteinExistence type="inferred from homology"/>